<proteinExistence type="predicted"/>
<reference evidence="1 2" key="1">
    <citation type="submission" date="2022-01" db="EMBL/GenBank/DDBJ databases">
        <authorList>
            <person name="Xiong W."/>
            <person name="Schranz E."/>
        </authorList>
    </citation>
    <scope>NUCLEOTIDE SEQUENCE [LARGE SCALE GENOMIC DNA]</scope>
</reference>
<dbReference type="AlphaFoldDB" id="A0AAU9LN40"/>
<comment type="caution">
    <text evidence="1">The sequence shown here is derived from an EMBL/GenBank/DDBJ whole genome shotgun (WGS) entry which is preliminary data.</text>
</comment>
<name>A0AAU9LN40_9ASTR</name>
<gene>
    <name evidence="1" type="ORF">LVIROSA_LOCUS2645</name>
</gene>
<sequence length="154" mass="18105">MTSSYHILLPWQPSASDDSWYVEPKKTEMIVPVEQQLLSLQITSFNLCTEMNYRRKYRSTFEGQRRSGSTHLFGRRSGFLETCLWCIADWCFPLKYWKRRCAWLKLKYGKISITCRRGSFREASCSTIIGVLRPLPLFLKFTKGYQPVNPSPFL</sequence>
<accession>A0AAU9LN40</accession>
<protein>
    <submittedName>
        <fullName evidence="1">Uncharacterized protein</fullName>
    </submittedName>
</protein>
<evidence type="ECO:0000313" key="1">
    <source>
        <dbReference type="EMBL" id="CAH1414749.1"/>
    </source>
</evidence>
<dbReference type="EMBL" id="CAKMRJ010000001">
    <property type="protein sequence ID" value="CAH1414749.1"/>
    <property type="molecule type" value="Genomic_DNA"/>
</dbReference>
<organism evidence="1 2">
    <name type="scientific">Lactuca virosa</name>
    <dbReference type="NCBI Taxonomy" id="75947"/>
    <lineage>
        <taxon>Eukaryota</taxon>
        <taxon>Viridiplantae</taxon>
        <taxon>Streptophyta</taxon>
        <taxon>Embryophyta</taxon>
        <taxon>Tracheophyta</taxon>
        <taxon>Spermatophyta</taxon>
        <taxon>Magnoliopsida</taxon>
        <taxon>eudicotyledons</taxon>
        <taxon>Gunneridae</taxon>
        <taxon>Pentapetalae</taxon>
        <taxon>asterids</taxon>
        <taxon>campanulids</taxon>
        <taxon>Asterales</taxon>
        <taxon>Asteraceae</taxon>
        <taxon>Cichorioideae</taxon>
        <taxon>Cichorieae</taxon>
        <taxon>Lactucinae</taxon>
        <taxon>Lactuca</taxon>
    </lineage>
</organism>
<dbReference type="Proteomes" id="UP001157418">
    <property type="component" value="Unassembled WGS sequence"/>
</dbReference>
<keyword evidence="2" id="KW-1185">Reference proteome</keyword>
<evidence type="ECO:0000313" key="2">
    <source>
        <dbReference type="Proteomes" id="UP001157418"/>
    </source>
</evidence>